<dbReference type="GO" id="GO:0005975">
    <property type="term" value="P:carbohydrate metabolic process"/>
    <property type="evidence" value="ECO:0007669"/>
    <property type="project" value="UniProtKB-ARBA"/>
</dbReference>
<dbReference type="AlphaFoldDB" id="A0A098S8A8"/>
<evidence type="ECO:0000256" key="1">
    <source>
        <dbReference type="ARBA" id="ARBA00022801"/>
    </source>
</evidence>
<dbReference type="EMBL" id="JPOS01000019">
    <property type="protein sequence ID" value="KGE88341.1"/>
    <property type="molecule type" value="Genomic_DNA"/>
</dbReference>
<reference evidence="2 3" key="1">
    <citation type="journal article" date="2014" name="Int. J. Syst. Evol. Microbiol.">
        <title>Phaeodactylibacter xiamenensis gen. nov., sp. nov., a member of the family Saprospiraceae isolated from the marine alga Phaeodactylum tricornutum.</title>
        <authorList>
            <person name="Chen Z.Jr."/>
            <person name="Lei X."/>
            <person name="Lai Q."/>
            <person name="Li Y."/>
            <person name="Zhang B."/>
            <person name="Zhang J."/>
            <person name="Zhang H."/>
            <person name="Yang L."/>
            <person name="Zheng W."/>
            <person name="Tian Y."/>
            <person name="Yu Z."/>
            <person name="Xu H.Jr."/>
            <person name="Zheng T."/>
        </authorList>
    </citation>
    <scope>NUCLEOTIDE SEQUENCE [LARGE SCALE GENOMIC DNA]</scope>
    <source>
        <strain evidence="2 3">KD52</strain>
    </source>
</reference>
<organism evidence="2 3">
    <name type="scientific">Phaeodactylibacter xiamenensis</name>
    <dbReference type="NCBI Taxonomy" id="1524460"/>
    <lineage>
        <taxon>Bacteria</taxon>
        <taxon>Pseudomonadati</taxon>
        <taxon>Bacteroidota</taxon>
        <taxon>Saprospiria</taxon>
        <taxon>Saprospirales</taxon>
        <taxon>Haliscomenobacteraceae</taxon>
        <taxon>Phaeodactylibacter</taxon>
    </lineage>
</organism>
<dbReference type="Gene3D" id="3.30.379.10">
    <property type="entry name" value="Chitobiase/beta-hexosaminidase domain 2-like"/>
    <property type="match status" value="1"/>
</dbReference>
<dbReference type="PANTHER" id="PTHR47406">
    <property type="entry name" value="COAGULATION FACTOR 5/8 TYPE, C-TERMINAL"/>
    <property type="match status" value="1"/>
</dbReference>
<comment type="caution">
    <text evidence="2">The sequence shown here is derived from an EMBL/GenBank/DDBJ whole genome shotgun (WGS) entry which is preliminary data.</text>
</comment>
<dbReference type="Pfam" id="PF16126">
    <property type="entry name" value="DUF4838"/>
    <property type="match status" value="1"/>
</dbReference>
<gene>
    <name evidence="2" type="ORF">IX84_09060</name>
</gene>
<dbReference type="STRING" id="1524460.IX84_09060"/>
<evidence type="ECO:0000313" key="3">
    <source>
        <dbReference type="Proteomes" id="UP000029736"/>
    </source>
</evidence>
<accession>A0A098S8A8</accession>
<keyword evidence="3" id="KW-1185">Reference proteome</keyword>
<evidence type="ECO:0000313" key="2">
    <source>
        <dbReference type="EMBL" id="KGE88341.1"/>
    </source>
</evidence>
<proteinExistence type="predicted"/>
<dbReference type="PANTHER" id="PTHR47406:SF2">
    <property type="entry name" value="ALPHA GLUCURONIDASE N-TERMINAL DOMAIN-CONTAINING PROTEIN"/>
    <property type="match status" value="1"/>
</dbReference>
<dbReference type="GO" id="GO:0016787">
    <property type="term" value="F:hydrolase activity"/>
    <property type="evidence" value="ECO:0007669"/>
    <property type="project" value="UniProtKB-KW"/>
</dbReference>
<dbReference type="InterPro" id="IPR029018">
    <property type="entry name" value="Hex-like_dom2"/>
</dbReference>
<dbReference type="Gene3D" id="2.60.120.260">
    <property type="entry name" value="Galactose-binding domain-like"/>
    <property type="match status" value="1"/>
</dbReference>
<protein>
    <submittedName>
        <fullName evidence="2">Carbohydrate-binding protein</fullName>
    </submittedName>
</protein>
<name>A0A098S8A8_9BACT</name>
<keyword evidence="1" id="KW-0378">Hydrolase</keyword>
<dbReference type="Proteomes" id="UP000029736">
    <property type="component" value="Unassembled WGS sequence"/>
</dbReference>
<sequence length="746" mass="84556">MAVMDRIIRFWWVGLCLFPALSGAQVQLVKHGQPKGRIVIDQTIAVDSLAAALLQRFVGEMSGAELPVQDFRDALGARPGDVLIGAFQLDSWSNPPAVMDSLVDDGFLIHTRDGYLRLLSGGGNGSIYAAVTLLDDYLGMDYYAKETYTLSRQADIHLPAMSLEDHPAFTYRQTFSYGLEDPVYKYWFRLEAPGEAFAGNLWVHTFDRLLPSDQFGESHPEFYSLIKGKRQPGKASQWCLTNSEVLDRVTHQLDSIFEAHPEHDIISVSQNDGNFTYCTCDNCAAIDEREGSPSGTLIHFVNQLADRFPDKTISTLAYLYSMHPPRYLKPRSNVNIMLCSIDAKREVPLTDNATGQDFVKALKGWAEISDNIFVWDYGINFDNLVAPFPNFHVLQPNMELFHQHNVRMHFAQVGGKRGEDFSELRAYMLSRLLWNPYQNADSLMLEFMKGYYGAAAPHLYQYQKMLEAALLSNEIPLWIYDTPVSHKDGMLRPRLRSRYNKLFDQAERAVEDHPELLRRVRRSRLPLQYAELEIARTMPERDPVRLNVMLDTFAARTARYGVKTLNERNNAPGDYCRLYRERYLRKPEGNLAAGAKVIWEAPPSPGYLEGAAEALTDELYGGTTFGDSWIGWEGRDGSFIVDLGEVQPVQSVETDFLHQLGAWILLPKSVTYTVSEDGAAYEAFGKEILPEDRSREVKFVGVKSEQPAPVSARYIRVEIEGVKVCPSWHYGVGYPAWFFVDEVVVR</sequence>
<dbReference type="InterPro" id="IPR032287">
    <property type="entry name" value="DUF4838"/>
</dbReference>